<dbReference type="PANTHER" id="PTHR33919:SF16">
    <property type="match status" value="1"/>
</dbReference>
<dbReference type="Proteomes" id="UP000813463">
    <property type="component" value="Chromosome 5"/>
</dbReference>
<dbReference type="GeneID" id="110774683"/>
<accession>A0A9R0HQC9</accession>
<dbReference type="KEGG" id="soe:110774683"/>
<name>A0A9R0HQC9_SPIOL</name>
<keyword evidence="1" id="KW-0812">Transmembrane</keyword>
<organism evidence="2 3">
    <name type="scientific">Spinacia oleracea</name>
    <name type="common">Spinach</name>
    <dbReference type="NCBI Taxonomy" id="3562"/>
    <lineage>
        <taxon>Eukaryota</taxon>
        <taxon>Viridiplantae</taxon>
        <taxon>Streptophyta</taxon>
        <taxon>Embryophyta</taxon>
        <taxon>Tracheophyta</taxon>
        <taxon>Spermatophyta</taxon>
        <taxon>Magnoliopsida</taxon>
        <taxon>eudicotyledons</taxon>
        <taxon>Gunneridae</taxon>
        <taxon>Pentapetalae</taxon>
        <taxon>Caryophyllales</taxon>
        <taxon>Chenopodiaceae</taxon>
        <taxon>Chenopodioideae</taxon>
        <taxon>Anserineae</taxon>
        <taxon>Spinacia</taxon>
    </lineage>
</organism>
<keyword evidence="1" id="KW-0472">Membrane</keyword>
<protein>
    <submittedName>
        <fullName evidence="3">Uncharacterized protein</fullName>
    </submittedName>
</protein>
<proteinExistence type="predicted"/>
<feature type="transmembrane region" description="Helical" evidence="1">
    <location>
        <begin position="59"/>
        <end position="78"/>
    </location>
</feature>
<gene>
    <name evidence="3" type="primary">LOC110774683</name>
</gene>
<evidence type="ECO:0000313" key="2">
    <source>
        <dbReference type="Proteomes" id="UP000813463"/>
    </source>
</evidence>
<dbReference type="AlphaFoldDB" id="A0A9R0HQC9"/>
<reference evidence="2" key="1">
    <citation type="journal article" date="2021" name="Nat. Commun.">
        <title>Genomic analyses provide insights into spinach domestication and the genetic basis of agronomic traits.</title>
        <authorList>
            <person name="Cai X."/>
            <person name="Sun X."/>
            <person name="Xu C."/>
            <person name="Sun H."/>
            <person name="Wang X."/>
            <person name="Ge C."/>
            <person name="Zhang Z."/>
            <person name="Wang Q."/>
            <person name="Fei Z."/>
            <person name="Jiao C."/>
            <person name="Wang Q."/>
        </authorList>
    </citation>
    <scope>NUCLEOTIDE SEQUENCE [LARGE SCALE GENOMIC DNA]</scope>
    <source>
        <strain evidence="2">cv. Varoflay</strain>
    </source>
</reference>
<reference evidence="3" key="2">
    <citation type="submission" date="2025-08" db="UniProtKB">
        <authorList>
            <consortium name="RefSeq"/>
        </authorList>
    </citation>
    <scope>IDENTIFICATION</scope>
    <source>
        <tissue evidence="3">Leaf</tissue>
    </source>
</reference>
<evidence type="ECO:0000256" key="1">
    <source>
        <dbReference type="SAM" id="Phobius"/>
    </source>
</evidence>
<keyword evidence="1" id="KW-1133">Transmembrane helix</keyword>
<evidence type="ECO:0000313" key="3">
    <source>
        <dbReference type="RefSeq" id="XP_021834937.2"/>
    </source>
</evidence>
<dbReference type="RefSeq" id="XP_021834937.2">
    <property type="nucleotide sequence ID" value="XM_021979245.2"/>
</dbReference>
<sequence length="162" mass="18321">MALRNVTATTLKEMTALLTRNRNIATSTQKMEAYPSSRSLRRKSLKEELLPKGKPIRDYVPISVALGMIGLSLTFGLLTAKQQLLYAPDVHVNKSRRETLPEVMEPEDVARESEEFVKKSFFRKVARIQEEKDPVISNPIRGDPLTRKLRVESLKTVGVDPC</sequence>
<dbReference type="PANTHER" id="PTHR33919">
    <property type="entry name" value="OS09G0127700 PROTEIN"/>
    <property type="match status" value="1"/>
</dbReference>
<keyword evidence="2" id="KW-1185">Reference proteome</keyword>